<dbReference type="OrthoDB" id="10491942at2759"/>
<reference evidence="2 3" key="1">
    <citation type="submission" date="2018-10" db="EMBL/GenBank/DDBJ databases">
        <title>Genome assembly for a Yunnan-Guizhou Plateau 3E fish, Anabarilius grahami (Regan), and its evolutionary and genetic applications.</title>
        <authorList>
            <person name="Jiang W."/>
        </authorList>
    </citation>
    <scope>NUCLEOTIDE SEQUENCE [LARGE SCALE GENOMIC DNA]</scope>
    <source>
        <strain evidence="2">AG-KIZ</strain>
        <tissue evidence="2">Muscle</tissue>
    </source>
</reference>
<name>A0A3N0YIZ0_ANAGA</name>
<dbReference type="AlphaFoldDB" id="A0A3N0YIZ0"/>
<gene>
    <name evidence="2" type="ORF">DPX16_5004</name>
</gene>
<dbReference type="Proteomes" id="UP000281406">
    <property type="component" value="Unassembled WGS sequence"/>
</dbReference>
<proteinExistence type="predicted"/>
<organism evidence="2 3">
    <name type="scientific">Anabarilius grahami</name>
    <name type="common">Kanglang fish</name>
    <name type="synonym">Barilius grahami</name>
    <dbReference type="NCBI Taxonomy" id="495550"/>
    <lineage>
        <taxon>Eukaryota</taxon>
        <taxon>Metazoa</taxon>
        <taxon>Chordata</taxon>
        <taxon>Craniata</taxon>
        <taxon>Vertebrata</taxon>
        <taxon>Euteleostomi</taxon>
        <taxon>Actinopterygii</taxon>
        <taxon>Neopterygii</taxon>
        <taxon>Teleostei</taxon>
        <taxon>Ostariophysi</taxon>
        <taxon>Cypriniformes</taxon>
        <taxon>Xenocyprididae</taxon>
        <taxon>Xenocypridinae</taxon>
        <taxon>Xenocypridinae incertae sedis</taxon>
        <taxon>Anabarilius</taxon>
    </lineage>
</organism>
<keyword evidence="3" id="KW-1185">Reference proteome</keyword>
<dbReference type="EMBL" id="RJVU01041010">
    <property type="protein sequence ID" value="ROL46094.1"/>
    <property type="molecule type" value="Genomic_DNA"/>
</dbReference>
<comment type="caution">
    <text evidence="2">The sequence shown here is derived from an EMBL/GenBank/DDBJ whole genome shotgun (WGS) entry which is preliminary data.</text>
</comment>
<evidence type="ECO:0000313" key="3">
    <source>
        <dbReference type="Proteomes" id="UP000281406"/>
    </source>
</evidence>
<accession>A0A3N0YIZ0</accession>
<evidence type="ECO:0000313" key="2">
    <source>
        <dbReference type="EMBL" id="ROL46094.1"/>
    </source>
</evidence>
<feature type="compositionally biased region" description="Polar residues" evidence="1">
    <location>
        <begin position="18"/>
        <end position="27"/>
    </location>
</feature>
<sequence>MTQSDQRNDNWDRRTRWKNGSNKTHNGIQENFNKLETFKTSSPSVPICLELIGTKGSYHLSSEGKLAGNGKDQTCKTQKILMPKGNDGRTLAKSSSLPPIYSPRISTISMSSAKTCVPSWRVGCQEKKANILSTSVKMDKALFSRQKQGCQLTATTQLICSGLAVFNERVLVQNQELRQDSLKISDPSAGQLQDGSLGVEPSNISANDREAMKERIRDTASVSKGRPVQTLSDSAIEMENEKDVNAMIDNQEDEYYTNQRITAWIVKVNASLFSPLKDEIIDQTLEEQDVDTIKIIYDQD</sequence>
<protein>
    <submittedName>
        <fullName evidence="2">Uncharacterized protein</fullName>
    </submittedName>
</protein>
<feature type="compositionally biased region" description="Basic and acidic residues" evidence="1">
    <location>
        <begin position="1"/>
        <end position="14"/>
    </location>
</feature>
<feature type="region of interest" description="Disordered" evidence="1">
    <location>
        <begin position="1"/>
        <end position="27"/>
    </location>
</feature>
<evidence type="ECO:0000256" key="1">
    <source>
        <dbReference type="SAM" id="MobiDB-lite"/>
    </source>
</evidence>